<dbReference type="RefSeq" id="WP_188914704.1">
    <property type="nucleotide sequence ID" value="NZ_BMMF01000012.1"/>
</dbReference>
<dbReference type="SUPFAM" id="SSF46565">
    <property type="entry name" value="Chaperone J-domain"/>
    <property type="match status" value="1"/>
</dbReference>
<name>A0A917QE19_9HYPH</name>
<evidence type="ECO:0000313" key="3">
    <source>
        <dbReference type="Proteomes" id="UP000600449"/>
    </source>
</evidence>
<dbReference type="EMBL" id="BMMF01000012">
    <property type="protein sequence ID" value="GGK46124.1"/>
    <property type="molecule type" value="Genomic_DNA"/>
</dbReference>
<reference evidence="2 3" key="1">
    <citation type="journal article" date="2014" name="Int. J. Syst. Evol. Microbiol.">
        <title>Complete genome sequence of Corynebacterium casei LMG S-19264T (=DSM 44701T), isolated from a smear-ripened cheese.</title>
        <authorList>
            <consortium name="US DOE Joint Genome Institute (JGI-PGF)"/>
            <person name="Walter F."/>
            <person name="Albersmeier A."/>
            <person name="Kalinowski J."/>
            <person name="Ruckert C."/>
        </authorList>
    </citation>
    <scope>NUCLEOTIDE SEQUENCE [LARGE SCALE GENOMIC DNA]</scope>
    <source>
        <strain evidence="2 3">CGMCC 1.9161</strain>
    </source>
</reference>
<organism evidence="2 3">
    <name type="scientific">Salinarimonas ramus</name>
    <dbReference type="NCBI Taxonomy" id="690164"/>
    <lineage>
        <taxon>Bacteria</taxon>
        <taxon>Pseudomonadati</taxon>
        <taxon>Pseudomonadota</taxon>
        <taxon>Alphaproteobacteria</taxon>
        <taxon>Hyphomicrobiales</taxon>
        <taxon>Salinarimonadaceae</taxon>
        <taxon>Salinarimonas</taxon>
    </lineage>
</organism>
<comment type="caution">
    <text evidence="2">The sequence shown here is derived from an EMBL/GenBank/DDBJ whole genome shotgun (WGS) entry which is preliminary data.</text>
</comment>
<keyword evidence="3" id="KW-1185">Reference proteome</keyword>
<sequence>MTRIFDMPRRQWTDGCPWSDASSCFKYHREQGLTATEARNRVRFYYPETRLEESPPASPLGGDRTAEYAARIGTLTALLSTAEKRIRDLEAALRAERARKAADDDLWTTVGLASSAPDCLVKAARTAFRKAWHPDLRPPAERAAATREFQRIDAIFERLLRLRGLS</sequence>
<proteinExistence type="predicted"/>
<dbReference type="InterPro" id="IPR036869">
    <property type="entry name" value="J_dom_sf"/>
</dbReference>
<feature type="coiled-coil region" evidence="1">
    <location>
        <begin position="72"/>
        <end position="99"/>
    </location>
</feature>
<accession>A0A917QE19</accession>
<dbReference type="AlphaFoldDB" id="A0A917QE19"/>
<evidence type="ECO:0008006" key="4">
    <source>
        <dbReference type="Google" id="ProtNLM"/>
    </source>
</evidence>
<protein>
    <recommendedName>
        <fullName evidence="4">J domain-containing protein</fullName>
    </recommendedName>
</protein>
<dbReference type="Proteomes" id="UP000600449">
    <property type="component" value="Unassembled WGS sequence"/>
</dbReference>
<evidence type="ECO:0000313" key="2">
    <source>
        <dbReference type="EMBL" id="GGK46124.1"/>
    </source>
</evidence>
<evidence type="ECO:0000256" key="1">
    <source>
        <dbReference type="SAM" id="Coils"/>
    </source>
</evidence>
<gene>
    <name evidence="2" type="ORF">GCM10011322_36510</name>
</gene>
<keyword evidence="1" id="KW-0175">Coiled coil</keyword>